<dbReference type="InterPro" id="IPR002075">
    <property type="entry name" value="NTF2_dom"/>
</dbReference>
<evidence type="ECO:0000256" key="2">
    <source>
        <dbReference type="PROSITE-ProRule" id="PRU00176"/>
    </source>
</evidence>
<dbReference type="SUPFAM" id="SSF54928">
    <property type="entry name" value="RNA-binding domain, RBD"/>
    <property type="match status" value="1"/>
</dbReference>
<feature type="compositionally biased region" description="Low complexity" evidence="3">
    <location>
        <begin position="343"/>
        <end position="354"/>
    </location>
</feature>
<feature type="region of interest" description="Disordered" evidence="3">
    <location>
        <begin position="238"/>
        <end position="261"/>
    </location>
</feature>
<accession>A0ABR0WFL3</accession>
<evidence type="ECO:0000259" key="4">
    <source>
        <dbReference type="PROSITE" id="PS50102"/>
    </source>
</evidence>
<evidence type="ECO:0000259" key="5">
    <source>
        <dbReference type="PROSITE" id="PS50177"/>
    </source>
</evidence>
<dbReference type="EMBL" id="JABTTQ020000012">
    <property type="protein sequence ID" value="KAK6145124.1"/>
    <property type="molecule type" value="Genomic_DNA"/>
</dbReference>
<keyword evidence="1 2" id="KW-0694">RNA-binding</keyword>
<feature type="region of interest" description="Disordered" evidence="3">
    <location>
        <begin position="319"/>
        <end position="367"/>
    </location>
</feature>
<dbReference type="SUPFAM" id="SSF54427">
    <property type="entry name" value="NTF2-like"/>
    <property type="match status" value="1"/>
</dbReference>
<feature type="domain" description="RRM" evidence="4">
    <location>
        <begin position="368"/>
        <end position="445"/>
    </location>
</feature>
<comment type="caution">
    <text evidence="6">The sequence shown here is derived from an EMBL/GenBank/DDBJ whole genome shotgun (WGS) entry which is preliminary data.</text>
</comment>
<dbReference type="Proteomes" id="UP001318860">
    <property type="component" value="Unassembled WGS sequence"/>
</dbReference>
<feature type="region of interest" description="Disordered" evidence="3">
    <location>
        <begin position="440"/>
        <end position="543"/>
    </location>
</feature>
<dbReference type="PROSITE" id="PS50102">
    <property type="entry name" value="RRM"/>
    <property type="match status" value="1"/>
</dbReference>
<dbReference type="InterPro" id="IPR032710">
    <property type="entry name" value="NTF2-like_dom_sf"/>
</dbReference>
<sequence>MGSSDASNYKTCSCDGPHIYNKSSENPFSHLAPLRDPPLLLHFRLLNPRYHRRSRGYIYRNFQGLAGNSKVGRETYQRRFLSRAPPSDPIRSQVGNAFVQQYYHILHLSPELVHRFYQDISRLGRPEVDGSMSVTTTMQAINEKIVSLNYGELRAEIKSVDAQESFNGGVHVLVTGYLTGKDNTVKKFAQSFFLAPQDRGYFVLNDMFRYVDNVTVNPALVSDVVVPPPAEPIPDPVLDNHVSEQSTPSAEEPVAGEVYNPPVNGDVPIAEEEVPVAEVVDEVQDDAELVVESSAKSEDVPKKSYASIVMHLKETAASFSPPPVAPRKAPPKSMEQVNPSLVPTPDGPVSSSDSVDNEHNQEGEADGYSIYIKGLPMNATEALLEEVFKKFGTIKNDGIQVRSLRQQGFCFGFVEFEEASSVQKALEASPVAIGGRQAFVEEKRSTNSRGNNRARFQSGRGSGFRNEGVRGRGNFGGGRGYSRGDFNGRGDYGNRGGNRGGSSNRDGYQRSENNTSNGGRVNRAGGMANGNAKNTAPRVSATA</sequence>
<feature type="compositionally biased region" description="Polar residues" evidence="3">
    <location>
        <begin position="510"/>
        <end position="519"/>
    </location>
</feature>
<feature type="compositionally biased region" description="Gly residues" evidence="3">
    <location>
        <begin position="490"/>
        <end position="500"/>
    </location>
</feature>
<dbReference type="Gene3D" id="3.10.450.50">
    <property type="match status" value="1"/>
</dbReference>
<feature type="domain" description="NTF2" evidence="5">
    <location>
        <begin position="94"/>
        <end position="210"/>
    </location>
</feature>
<keyword evidence="7" id="KW-1185">Reference proteome</keyword>
<evidence type="ECO:0000313" key="7">
    <source>
        <dbReference type="Proteomes" id="UP001318860"/>
    </source>
</evidence>
<dbReference type="Gene3D" id="3.30.70.330">
    <property type="match status" value="1"/>
</dbReference>
<protein>
    <recommendedName>
        <fullName evidence="8">G3BP-like protein</fullName>
    </recommendedName>
</protein>
<dbReference type="CDD" id="cd00590">
    <property type="entry name" value="RRM_SF"/>
    <property type="match status" value="1"/>
</dbReference>
<dbReference type="Pfam" id="PF02136">
    <property type="entry name" value="NTF2"/>
    <property type="match status" value="1"/>
</dbReference>
<organism evidence="6 7">
    <name type="scientific">Rehmannia glutinosa</name>
    <name type="common">Chinese foxglove</name>
    <dbReference type="NCBI Taxonomy" id="99300"/>
    <lineage>
        <taxon>Eukaryota</taxon>
        <taxon>Viridiplantae</taxon>
        <taxon>Streptophyta</taxon>
        <taxon>Embryophyta</taxon>
        <taxon>Tracheophyta</taxon>
        <taxon>Spermatophyta</taxon>
        <taxon>Magnoliopsida</taxon>
        <taxon>eudicotyledons</taxon>
        <taxon>Gunneridae</taxon>
        <taxon>Pentapetalae</taxon>
        <taxon>asterids</taxon>
        <taxon>lamiids</taxon>
        <taxon>Lamiales</taxon>
        <taxon>Orobanchaceae</taxon>
        <taxon>Rehmannieae</taxon>
        <taxon>Rehmannia</taxon>
    </lineage>
</organism>
<reference evidence="6 7" key="1">
    <citation type="journal article" date="2021" name="Comput. Struct. Biotechnol. J.">
        <title>De novo genome assembly of the potent medicinal plant Rehmannia glutinosa using nanopore technology.</title>
        <authorList>
            <person name="Ma L."/>
            <person name="Dong C."/>
            <person name="Song C."/>
            <person name="Wang X."/>
            <person name="Zheng X."/>
            <person name="Niu Y."/>
            <person name="Chen S."/>
            <person name="Feng W."/>
        </authorList>
    </citation>
    <scope>NUCLEOTIDE SEQUENCE [LARGE SCALE GENOMIC DNA]</scope>
    <source>
        <strain evidence="6">DH-2019</strain>
    </source>
</reference>
<proteinExistence type="predicted"/>
<evidence type="ECO:0008006" key="8">
    <source>
        <dbReference type="Google" id="ProtNLM"/>
    </source>
</evidence>
<evidence type="ECO:0000256" key="1">
    <source>
        <dbReference type="ARBA" id="ARBA00022884"/>
    </source>
</evidence>
<dbReference type="InterPro" id="IPR018222">
    <property type="entry name" value="Nuclear_transport_factor_2_euk"/>
</dbReference>
<dbReference type="CDD" id="cd00780">
    <property type="entry name" value="NTF2"/>
    <property type="match status" value="1"/>
</dbReference>
<dbReference type="InterPro" id="IPR039539">
    <property type="entry name" value="Ras_GTPase_bind_prot"/>
</dbReference>
<name>A0ABR0WFL3_REHGL</name>
<dbReference type="InterPro" id="IPR012677">
    <property type="entry name" value="Nucleotide-bd_a/b_plait_sf"/>
</dbReference>
<dbReference type="PANTHER" id="PTHR10693">
    <property type="entry name" value="RAS GTPASE-ACTIVATING PROTEIN-BINDING PROTEIN"/>
    <property type="match status" value="1"/>
</dbReference>
<dbReference type="InterPro" id="IPR000504">
    <property type="entry name" value="RRM_dom"/>
</dbReference>
<dbReference type="Pfam" id="PF00076">
    <property type="entry name" value="RRM_1"/>
    <property type="match status" value="1"/>
</dbReference>
<dbReference type="PANTHER" id="PTHR10693:SF20">
    <property type="entry name" value="AT27578P"/>
    <property type="match status" value="1"/>
</dbReference>
<gene>
    <name evidence="6" type="ORF">DH2020_021944</name>
</gene>
<feature type="compositionally biased region" description="Gly residues" evidence="3">
    <location>
        <begin position="471"/>
        <end position="481"/>
    </location>
</feature>
<dbReference type="SMART" id="SM00360">
    <property type="entry name" value="RRM"/>
    <property type="match status" value="1"/>
</dbReference>
<evidence type="ECO:0000313" key="6">
    <source>
        <dbReference type="EMBL" id="KAK6145124.1"/>
    </source>
</evidence>
<dbReference type="InterPro" id="IPR035979">
    <property type="entry name" value="RBD_domain_sf"/>
</dbReference>
<dbReference type="PROSITE" id="PS50177">
    <property type="entry name" value="NTF2_DOMAIN"/>
    <property type="match status" value="1"/>
</dbReference>
<evidence type="ECO:0000256" key="3">
    <source>
        <dbReference type="SAM" id="MobiDB-lite"/>
    </source>
</evidence>